<organism evidence="2 3">
    <name type="scientific">Neisseria musculi</name>
    <dbReference type="NCBI Taxonomy" id="1815583"/>
    <lineage>
        <taxon>Bacteria</taxon>
        <taxon>Pseudomonadati</taxon>
        <taxon>Pseudomonadota</taxon>
        <taxon>Betaproteobacteria</taxon>
        <taxon>Neisseriales</taxon>
        <taxon>Neisseriaceae</taxon>
        <taxon>Neisseria</taxon>
    </lineage>
</organism>
<evidence type="ECO:0000313" key="2">
    <source>
        <dbReference type="EMBL" id="QNT60168.1"/>
    </source>
</evidence>
<dbReference type="RefSeq" id="WP_187001407.1">
    <property type="nucleotide sequence ID" value="NZ_CP060414.2"/>
</dbReference>
<gene>
    <name evidence="2" type="ORF">H7A79_1155</name>
</gene>
<proteinExistence type="predicted"/>
<keyword evidence="1" id="KW-0175">Coiled coil</keyword>
<dbReference type="KEGG" id="nmus:H7A79_1155"/>
<evidence type="ECO:0008006" key="4">
    <source>
        <dbReference type="Google" id="ProtNLM"/>
    </source>
</evidence>
<protein>
    <recommendedName>
        <fullName evidence="4">DUF1269 domain-containing protein</fullName>
    </recommendedName>
</protein>
<accession>A0A7H1MEV3</accession>
<dbReference type="Pfam" id="PF06897">
    <property type="entry name" value="DUF1269"/>
    <property type="match status" value="1"/>
</dbReference>
<keyword evidence="3" id="KW-1185">Reference proteome</keyword>
<dbReference type="EMBL" id="CP060414">
    <property type="protein sequence ID" value="QNT60168.1"/>
    <property type="molecule type" value="Genomic_DNA"/>
</dbReference>
<evidence type="ECO:0000313" key="3">
    <source>
        <dbReference type="Proteomes" id="UP000516412"/>
    </source>
</evidence>
<dbReference type="Proteomes" id="UP000516412">
    <property type="component" value="Chromosome"/>
</dbReference>
<sequence length="219" mass="23451">MQQNIIVGLFNVPSEAYQAFSELKAYRQTHDSLIAQAVLVKKENGVITVADSTDFAENADEGAVTGGLLGALIGVLGGPVGMLLGGATGAVIGSSTGATVSLAEATLMESVSQKMINGDAAVIVLAQEASEVPADAFFGRFDTHVLRWSAESVQQEVLTAAEVEAELQRQAREELQQRRKAERKEKAEELKNSLKQKFEDLGKKSKADNQLRRCAFGQI</sequence>
<reference evidence="2" key="1">
    <citation type="submission" date="2024-06" db="EMBL/GenBank/DDBJ databases">
        <title>Complete Genome Sequence of mouse commensal type strain Neisseria musculi.</title>
        <authorList>
            <person name="Thapa E."/>
            <person name="Aluvathingal J."/>
            <person name="Nadendla S."/>
            <person name="Mehta A."/>
            <person name="Tettelin H."/>
            <person name="Weyand N.J."/>
        </authorList>
    </citation>
    <scope>NUCLEOTIDE SEQUENCE</scope>
    <source>
        <strain evidence="2">NW831</strain>
    </source>
</reference>
<name>A0A7H1MEV3_9NEIS</name>
<evidence type="ECO:0000256" key="1">
    <source>
        <dbReference type="SAM" id="Coils"/>
    </source>
</evidence>
<dbReference type="InterPro" id="IPR009200">
    <property type="entry name" value="DUF1269_membrane"/>
</dbReference>
<dbReference type="AlphaFoldDB" id="A0A7H1MEV3"/>
<feature type="coiled-coil region" evidence="1">
    <location>
        <begin position="153"/>
        <end position="204"/>
    </location>
</feature>